<keyword evidence="1" id="KW-0732">Signal</keyword>
<dbReference type="Proteomes" id="UP000309061">
    <property type="component" value="Chromosome"/>
</dbReference>
<dbReference type="CDD" id="cd02234">
    <property type="entry name" value="cupin_BLR7677-like"/>
    <property type="match status" value="1"/>
</dbReference>
<dbReference type="InterPro" id="IPR013096">
    <property type="entry name" value="Cupin_2"/>
</dbReference>
<proteinExistence type="predicted"/>
<evidence type="ECO:0000313" key="3">
    <source>
        <dbReference type="EMBL" id="QGM46248.1"/>
    </source>
</evidence>
<dbReference type="InterPro" id="IPR011051">
    <property type="entry name" value="RmlC_Cupin_sf"/>
</dbReference>
<name>A0A6B8KIA4_9HYPH</name>
<dbReference type="EMBL" id="CP046052">
    <property type="protein sequence ID" value="QGM46248.1"/>
    <property type="molecule type" value="Genomic_DNA"/>
</dbReference>
<dbReference type="InterPro" id="IPR014710">
    <property type="entry name" value="RmlC-like_jellyroll"/>
</dbReference>
<feature type="domain" description="Cupin type-2" evidence="2">
    <location>
        <begin position="62"/>
        <end position="131"/>
    </location>
</feature>
<evidence type="ECO:0000313" key="4">
    <source>
        <dbReference type="Proteomes" id="UP000309061"/>
    </source>
</evidence>
<accession>A0A6B8KIA4</accession>
<dbReference type="AlphaFoldDB" id="A0A6B8KIA4"/>
<organism evidence="3 4">
    <name type="scientific">Methylocystis heyeri</name>
    <dbReference type="NCBI Taxonomy" id="391905"/>
    <lineage>
        <taxon>Bacteria</taxon>
        <taxon>Pseudomonadati</taxon>
        <taxon>Pseudomonadota</taxon>
        <taxon>Alphaproteobacteria</taxon>
        <taxon>Hyphomicrobiales</taxon>
        <taxon>Methylocystaceae</taxon>
        <taxon>Methylocystis</taxon>
    </lineage>
</organism>
<dbReference type="PANTHER" id="PTHR38599">
    <property type="entry name" value="CUPIN DOMAIN PROTEIN (AFU_ORTHOLOGUE AFUA_3G13620)"/>
    <property type="match status" value="1"/>
</dbReference>
<protein>
    <submittedName>
        <fullName evidence="3">Cupin domain-containing protein</fullName>
    </submittedName>
</protein>
<keyword evidence="4" id="KW-1185">Reference proteome</keyword>
<dbReference type="SUPFAM" id="SSF51182">
    <property type="entry name" value="RmlC-like cupins"/>
    <property type="match status" value="1"/>
</dbReference>
<dbReference type="KEGG" id="mhey:H2LOC_011375"/>
<dbReference type="Pfam" id="PF07883">
    <property type="entry name" value="Cupin_2"/>
    <property type="match status" value="1"/>
</dbReference>
<sequence length="147" mass="15445">MKRSIIVAAAALSTAGAFAAERIGQKEGIDKECDSSRPRAVAEVLREDALPRWPGGRVVMVRVVFPPGSCAMAHSHGGSVWGYVVSGTIRSQIGGEPVQTLAPGQSFFEPPGVVHSLAENASDTAPAEILAFHALGQDEKVTVFGRH</sequence>
<reference evidence="3 4" key="1">
    <citation type="submission" date="2019-11" db="EMBL/GenBank/DDBJ databases">
        <title>The genome sequence of Methylocystis heyeri.</title>
        <authorList>
            <person name="Oshkin I.Y."/>
            <person name="Miroshnikov K."/>
            <person name="Dedysh S.N."/>
        </authorList>
    </citation>
    <scope>NUCLEOTIDE SEQUENCE [LARGE SCALE GENOMIC DNA]</scope>
    <source>
        <strain evidence="3 4">H2</strain>
    </source>
</reference>
<dbReference type="Gene3D" id="2.60.120.10">
    <property type="entry name" value="Jelly Rolls"/>
    <property type="match status" value="1"/>
</dbReference>
<feature type="signal peptide" evidence="1">
    <location>
        <begin position="1"/>
        <end position="19"/>
    </location>
</feature>
<evidence type="ECO:0000259" key="2">
    <source>
        <dbReference type="Pfam" id="PF07883"/>
    </source>
</evidence>
<dbReference type="OrthoDB" id="9813436at2"/>
<dbReference type="PANTHER" id="PTHR38599:SF1">
    <property type="entry name" value="CUPIN DOMAIN PROTEIN (AFU_ORTHOLOGUE AFUA_3G13620)"/>
    <property type="match status" value="1"/>
</dbReference>
<gene>
    <name evidence="3" type="ORF">H2LOC_011375</name>
</gene>
<evidence type="ECO:0000256" key="1">
    <source>
        <dbReference type="SAM" id="SignalP"/>
    </source>
</evidence>
<feature type="chain" id="PRO_5025379095" evidence="1">
    <location>
        <begin position="20"/>
        <end position="147"/>
    </location>
</feature>
<dbReference type="RefSeq" id="WP_136496500.1">
    <property type="nucleotide sequence ID" value="NZ_CP046052.1"/>
</dbReference>